<dbReference type="InterPro" id="IPR011990">
    <property type="entry name" value="TPR-like_helical_dom_sf"/>
</dbReference>
<comment type="caution">
    <text evidence="1">The sequence shown here is derived from an EMBL/GenBank/DDBJ whole genome shotgun (WGS) entry which is preliminary data.</text>
</comment>
<dbReference type="Proteomes" id="UP000579153">
    <property type="component" value="Unassembled WGS sequence"/>
</dbReference>
<dbReference type="Gene3D" id="2.40.70.10">
    <property type="entry name" value="Acid Proteases"/>
    <property type="match status" value="1"/>
</dbReference>
<dbReference type="CDD" id="cd05483">
    <property type="entry name" value="retropepsin_like_bacteria"/>
    <property type="match status" value="1"/>
</dbReference>
<sequence>MTDDQGWDRRSLLRSAAMMAGAAATTPLLGKAAAARAGGTDADALYKAGKFEQAGRAYEEILKKDPANLHAARRRGYIGLLGNKFPDAEKYLNMALKLAPEDKETNYYLGDCYIRQDKYSLAAPRWQAAGEDAYAKWFAAVRGEAYQIHGDIGRVKFAQMDPEPLVEASVNGGPVKRFVFYTGAPYLSMRASVAKEAGLSPVASQKLDFEGGTIWAYYGILDSFKLGGIELRNVPVSWSATESGDDVDTDNDGLIGTWVFYHLLTTFDYAGRQLVLRRRTPEAAGKVRADAARAGAKPLPMWLAREQYLGTTGSFAGATGSRTGPVGVNFGGVGEIAAGMAGETAEQLGVRVDYDRQIGTFAQSHPAVAYPCYPKEIRIGDAVAKEVYCYTNPNAQINVPWPYGDGVDGMGWFSHCFWKPYNITVDFTDMKLYIARGKAA</sequence>
<dbReference type="InterPro" id="IPR006311">
    <property type="entry name" value="TAT_signal"/>
</dbReference>
<evidence type="ECO:0000313" key="2">
    <source>
        <dbReference type="Proteomes" id="UP000579153"/>
    </source>
</evidence>
<name>A0A7W9GDY9_9ACTN</name>
<protein>
    <recommendedName>
        <fullName evidence="3">Tetratricopeptide repeat protein</fullName>
    </recommendedName>
</protein>
<dbReference type="SUPFAM" id="SSF48452">
    <property type="entry name" value="TPR-like"/>
    <property type="match status" value="1"/>
</dbReference>
<dbReference type="EMBL" id="JACHMB010000001">
    <property type="protein sequence ID" value="MBB5782042.1"/>
    <property type="molecule type" value="Genomic_DNA"/>
</dbReference>
<proteinExistence type="predicted"/>
<dbReference type="Gene3D" id="1.25.40.10">
    <property type="entry name" value="Tetratricopeptide repeat domain"/>
    <property type="match status" value="1"/>
</dbReference>
<evidence type="ECO:0000313" key="1">
    <source>
        <dbReference type="EMBL" id="MBB5782042.1"/>
    </source>
</evidence>
<evidence type="ECO:0008006" key="3">
    <source>
        <dbReference type="Google" id="ProtNLM"/>
    </source>
</evidence>
<dbReference type="InterPro" id="IPR021109">
    <property type="entry name" value="Peptidase_aspartic_dom_sf"/>
</dbReference>
<dbReference type="Pfam" id="PF13650">
    <property type="entry name" value="Asp_protease_2"/>
    <property type="match status" value="1"/>
</dbReference>
<dbReference type="InterPro" id="IPR034122">
    <property type="entry name" value="Retropepsin-like_bacterial"/>
</dbReference>
<dbReference type="RefSeq" id="WP_185075223.1">
    <property type="nucleotide sequence ID" value="NZ_JACHMB010000001.1"/>
</dbReference>
<accession>A0A7W9GDY9</accession>
<dbReference type="Pfam" id="PF13432">
    <property type="entry name" value="TPR_16"/>
    <property type="match status" value="1"/>
</dbReference>
<organism evidence="1 2">
    <name type="scientific">Nonomuraea jabiensis</name>
    <dbReference type="NCBI Taxonomy" id="882448"/>
    <lineage>
        <taxon>Bacteria</taxon>
        <taxon>Bacillati</taxon>
        <taxon>Actinomycetota</taxon>
        <taxon>Actinomycetes</taxon>
        <taxon>Streptosporangiales</taxon>
        <taxon>Streptosporangiaceae</taxon>
        <taxon>Nonomuraea</taxon>
    </lineage>
</organism>
<gene>
    <name evidence="1" type="ORF">HD596_008798</name>
</gene>
<dbReference type="AlphaFoldDB" id="A0A7W9GDY9"/>
<dbReference type="PROSITE" id="PS51318">
    <property type="entry name" value="TAT"/>
    <property type="match status" value="1"/>
</dbReference>
<keyword evidence="2" id="KW-1185">Reference proteome</keyword>
<reference evidence="1 2" key="1">
    <citation type="submission" date="2020-08" db="EMBL/GenBank/DDBJ databases">
        <title>Sequencing the genomes of 1000 actinobacteria strains.</title>
        <authorList>
            <person name="Klenk H.-P."/>
        </authorList>
    </citation>
    <scope>NUCLEOTIDE SEQUENCE [LARGE SCALE GENOMIC DNA]</scope>
    <source>
        <strain evidence="1 2">DSM 45507</strain>
    </source>
</reference>